<dbReference type="InterPro" id="IPR039368">
    <property type="entry name" value="AHAS_TPP"/>
</dbReference>
<dbReference type="InterPro" id="IPR029035">
    <property type="entry name" value="DHS-like_NAD/FAD-binding_dom"/>
</dbReference>
<proteinExistence type="inferred from homology"/>
<dbReference type="EMBL" id="CP014782">
    <property type="protein sequence ID" value="AQS38270.1"/>
    <property type="molecule type" value="Genomic_DNA"/>
</dbReference>
<evidence type="ECO:0000256" key="9">
    <source>
        <dbReference type="ARBA" id="ARBA00022827"/>
    </source>
</evidence>
<sequence>MQMEQGQTQQGDPESGQVEQGETHSLQRMRGADAVIKALVDHGVTNIFGYPGGAIMPIYDALYGAPVEHLLSRHEQGAAFAALGYARATGKTGVCFATSGPGATNLVTSLADALLDSVPVVAITGQVSTAVIGTDAFQEIDVLGMSLSCTKHSFMVTKIEELVPTLYKAFEIAASGRPGPVLVDIPKDIQIGMLDYFTPNQEKYPQPEAETCKLDDALALLKQACKPMLYVGGGVGMARAVPQLREFIEVTGVPSVATLKGLGSIEKDTAGYLGMLGMHGSKAANIAVQECDLLIVVGARFDDRVTGRLATFAEHAKVIHLDIDAAELGKLRLPEVAIAGDLRQVLPALAAELDIAPWRVEVEQLKAEHKWNYDRPGELIFAPAMLNRLADKLPEDSVVTCDVGQHQMWVAQHMWFRNPEDHLSSSGLGTMGFGLPAAIGAKVSRPDATVVVVSGDGSFMMNVQELTTIKRRKLAVKILLIDNQKLGMVKQWQQLFFEERYSETDLSDNPDFVTLASAFDIPGRTITTTDQVEEALAHLVNCEGPYLLHVRIDDAHNVWPLVPPGACNRDMMEEMDKQT</sequence>
<evidence type="ECO:0000259" key="16">
    <source>
        <dbReference type="Pfam" id="PF00205"/>
    </source>
</evidence>
<dbReference type="GO" id="GO:0009097">
    <property type="term" value="P:isoleucine biosynthetic process"/>
    <property type="evidence" value="ECO:0007669"/>
    <property type="project" value="UniProtKB-UniPathway"/>
</dbReference>
<name>A0A1S6HRX4_9GAMM</name>
<keyword evidence="11 14" id="KW-0786">Thiamine pyrophosphate</keyword>
<dbReference type="Gene3D" id="3.40.50.970">
    <property type="match status" value="2"/>
</dbReference>
<comment type="cofactor">
    <cofactor evidence="14">
        <name>thiamine diphosphate</name>
        <dbReference type="ChEBI" id="CHEBI:58937"/>
    </cofactor>
    <text evidence="14">Binds 1 thiamine pyrophosphate per subunit.</text>
</comment>
<keyword evidence="9" id="KW-0274">FAD</keyword>
<feature type="region of interest" description="Disordered" evidence="15">
    <location>
        <begin position="1"/>
        <end position="26"/>
    </location>
</feature>
<dbReference type="STRING" id="225848.Sps_03127"/>
<gene>
    <name evidence="19" type="ORF">Sps_03127</name>
</gene>
<evidence type="ECO:0000256" key="3">
    <source>
        <dbReference type="ARBA" id="ARBA00007812"/>
    </source>
</evidence>
<keyword evidence="20" id="KW-1185">Reference proteome</keyword>
<comment type="cofactor">
    <cofactor evidence="14">
        <name>Mg(2+)</name>
        <dbReference type="ChEBI" id="CHEBI:18420"/>
    </cofactor>
    <text evidence="14">Binds 1 Mg(2+) ion per subunit.</text>
</comment>
<comment type="pathway">
    <text evidence="1 14">Amino-acid biosynthesis; L-isoleucine biosynthesis; L-isoleucine from 2-oxobutanoate: step 1/4.</text>
</comment>
<dbReference type="AlphaFoldDB" id="A0A1S6HRX4"/>
<reference evidence="19 20" key="1">
    <citation type="submission" date="2016-03" db="EMBL/GenBank/DDBJ databases">
        <title>Complete genome sequence of Shewanella psychrophila WP2, a deep sea bacterium isolated from west Pacific sediment.</title>
        <authorList>
            <person name="Xu G."/>
            <person name="Jian H."/>
        </authorList>
    </citation>
    <scope>NUCLEOTIDE SEQUENCE [LARGE SCALE GENOMIC DNA]</scope>
    <source>
        <strain evidence="19 20">WP2</strain>
    </source>
</reference>
<dbReference type="NCBIfam" id="NF006524">
    <property type="entry name" value="PRK08978.1"/>
    <property type="match status" value="1"/>
</dbReference>
<feature type="domain" description="Thiamine pyrophosphate enzyme N-terminal TPP-binding" evidence="18">
    <location>
        <begin position="29"/>
        <end position="144"/>
    </location>
</feature>
<dbReference type="InterPro" id="IPR011766">
    <property type="entry name" value="TPP_enzyme_TPP-bd"/>
</dbReference>
<comment type="catalytic activity">
    <reaction evidence="13 14">
        <text>2 pyruvate + H(+) = (2S)-2-acetolactate + CO2</text>
        <dbReference type="Rhea" id="RHEA:25249"/>
        <dbReference type="ChEBI" id="CHEBI:15361"/>
        <dbReference type="ChEBI" id="CHEBI:15378"/>
        <dbReference type="ChEBI" id="CHEBI:16526"/>
        <dbReference type="ChEBI" id="CHEBI:58476"/>
        <dbReference type="EC" id="2.2.1.6"/>
    </reaction>
</comment>
<dbReference type="GO" id="GO:0050660">
    <property type="term" value="F:flavin adenine dinucleotide binding"/>
    <property type="evidence" value="ECO:0007669"/>
    <property type="project" value="InterPro"/>
</dbReference>
<dbReference type="UniPathway" id="UPA00049">
    <property type="reaction ID" value="UER00059"/>
</dbReference>
<dbReference type="SUPFAM" id="SSF52518">
    <property type="entry name" value="Thiamin diphosphate-binding fold (THDP-binding)"/>
    <property type="match status" value="2"/>
</dbReference>
<dbReference type="PROSITE" id="PS00187">
    <property type="entry name" value="TPP_ENZYMES"/>
    <property type="match status" value="1"/>
</dbReference>
<evidence type="ECO:0000256" key="1">
    <source>
        <dbReference type="ARBA" id="ARBA00004974"/>
    </source>
</evidence>
<dbReference type="InterPro" id="IPR045229">
    <property type="entry name" value="TPP_enz"/>
</dbReference>
<comment type="similarity">
    <text evidence="3 14">Belongs to the TPP enzyme family.</text>
</comment>
<accession>A0A1S6HRX4</accession>
<evidence type="ECO:0000256" key="6">
    <source>
        <dbReference type="ARBA" id="ARBA00022630"/>
    </source>
</evidence>
<evidence type="ECO:0000259" key="18">
    <source>
        <dbReference type="Pfam" id="PF02776"/>
    </source>
</evidence>
<dbReference type="Pfam" id="PF00205">
    <property type="entry name" value="TPP_enzyme_M"/>
    <property type="match status" value="1"/>
</dbReference>
<evidence type="ECO:0000313" key="19">
    <source>
        <dbReference type="EMBL" id="AQS38270.1"/>
    </source>
</evidence>
<dbReference type="CDD" id="cd02015">
    <property type="entry name" value="TPP_AHAS"/>
    <property type="match status" value="1"/>
</dbReference>
<comment type="pathway">
    <text evidence="2 14">Amino-acid biosynthesis; L-valine biosynthesis; L-valine from pyruvate: step 1/4.</text>
</comment>
<evidence type="ECO:0000259" key="17">
    <source>
        <dbReference type="Pfam" id="PF02775"/>
    </source>
</evidence>
<dbReference type="UniPathway" id="UPA00047">
    <property type="reaction ID" value="UER00055"/>
</dbReference>
<protein>
    <recommendedName>
        <fullName evidence="4 14">Acetolactate synthase</fullName>
        <ecNumber evidence="4 14">2.2.1.6</ecNumber>
    </recommendedName>
</protein>
<evidence type="ECO:0000313" key="20">
    <source>
        <dbReference type="Proteomes" id="UP000189545"/>
    </source>
</evidence>
<evidence type="ECO:0000256" key="13">
    <source>
        <dbReference type="ARBA" id="ARBA00048670"/>
    </source>
</evidence>
<feature type="domain" description="Thiamine pyrophosphate enzyme central" evidence="16">
    <location>
        <begin position="214"/>
        <end position="349"/>
    </location>
</feature>
<dbReference type="KEGG" id="spsw:Sps_03127"/>
<keyword evidence="7 14" id="KW-0808">Transferase</keyword>
<dbReference type="InterPro" id="IPR000399">
    <property type="entry name" value="TPP-bd_CS"/>
</dbReference>
<evidence type="ECO:0000256" key="7">
    <source>
        <dbReference type="ARBA" id="ARBA00022679"/>
    </source>
</evidence>
<dbReference type="EC" id="2.2.1.6" evidence="4 14"/>
<keyword evidence="6" id="KW-0285">Flavoprotein</keyword>
<evidence type="ECO:0000256" key="2">
    <source>
        <dbReference type="ARBA" id="ARBA00005025"/>
    </source>
</evidence>
<dbReference type="Pfam" id="PF02776">
    <property type="entry name" value="TPP_enzyme_N"/>
    <property type="match status" value="1"/>
</dbReference>
<dbReference type="PANTHER" id="PTHR18968">
    <property type="entry name" value="THIAMINE PYROPHOSPHATE ENZYMES"/>
    <property type="match status" value="1"/>
</dbReference>
<dbReference type="GO" id="GO:0030976">
    <property type="term" value="F:thiamine pyrophosphate binding"/>
    <property type="evidence" value="ECO:0007669"/>
    <property type="project" value="UniProtKB-UniRule"/>
</dbReference>
<evidence type="ECO:0000256" key="8">
    <source>
        <dbReference type="ARBA" id="ARBA00022723"/>
    </source>
</evidence>
<organism evidence="19 20">
    <name type="scientific">Shewanella psychrophila</name>
    <dbReference type="NCBI Taxonomy" id="225848"/>
    <lineage>
        <taxon>Bacteria</taxon>
        <taxon>Pseudomonadati</taxon>
        <taxon>Pseudomonadota</taxon>
        <taxon>Gammaproteobacteria</taxon>
        <taxon>Alteromonadales</taxon>
        <taxon>Shewanellaceae</taxon>
        <taxon>Shewanella</taxon>
    </lineage>
</organism>
<dbReference type="GO" id="GO:0009099">
    <property type="term" value="P:L-valine biosynthetic process"/>
    <property type="evidence" value="ECO:0007669"/>
    <property type="project" value="UniProtKB-UniPathway"/>
</dbReference>
<evidence type="ECO:0000256" key="14">
    <source>
        <dbReference type="RuleBase" id="RU003591"/>
    </source>
</evidence>
<feature type="domain" description="Thiamine pyrophosphate enzyme TPP-binding" evidence="17">
    <location>
        <begin position="402"/>
        <end position="550"/>
    </location>
</feature>
<evidence type="ECO:0000256" key="15">
    <source>
        <dbReference type="SAM" id="MobiDB-lite"/>
    </source>
</evidence>
<dbReference type="Proteomes" id="UP000189545">
    <property type="component" value="Chromosome"/>
</dbReference>
<evidence type="ECO:0000256" key="11">
    <source>
        <dbReference type="ARBA" id="ARBA00023052"/>
    </source>
</evidence>
<evidence type="ECO:0000256" key="12">
    <source>
        <dbReference type="ARBA" id="ARBA00023304"/>
    </source>
</evidence>
<dbReference type="InterPro" id="IPR012001">
    <property type="entry name" value="Thiamin_PyroP_enz_TPP-bd_dom"/>
</dbReference>
<dbReference type="FunFam" id="3.40.50.970:FF:000016">
    <property type="entry name" value="Acetolactate synthase"/>
    <property type="match status" value="1"/>
</dbReference>
<dbReference type="GO" id="GO:0003984">
    <property type="term" value="F:acetolactate synthase activity"/>
    <property type="evidence" value="ECO:0007669"/>
    <property type="project" value="UniProtKB-EC"/>
</dbReference>
<dbReference type="Gene3D" id="3.40.50.1220">
    <property type="entry name" value="TPP-binding domain"/>
    <property type="match status" value="1"/>
</dbReference>
<dbReference type="PANTHER" id="PTHR18968:SF142">
    <property type="entry name" value="ACETOLACTATE SYNTHASE"/>
    <property type="match status" value="1"/>
</dbReference>
<evidence type="ECO:0000256" key="4">
    <source>
        <dbReference type="ARBA" id="ARBA00013145"/>
    </source>
</evidence>
<evidence type="ECO:0000256" key="5">
    <source>
        <dbReference type="ARBA" id="ARBA00022605"/>
    </source>
</evidence>
<keyword evidence="12 14" id="KW-0100">Branched-chain amino acid biosynthesis</keyword>
<dbReference type="NCBIfam" id="TIGR00118">
    <property type="entry name" value="acolac_lg"/>
    <property type="match status" value="1"/>
</dbReference>
<dbReference type="GO" id="GO:0000287">
    <property type="term" value="F:magnesium ion binding"/>
    <property type="evidence" value="ECO:0007669"/>
    <property type="project" value="UniProtKB-UniRule"/>
</dbReference>
<dbReference type="FunFam" id="3.40.50.970:FF:000007">
    <property type="entry name" value="Acetolactate synthase"/>
    <property type="match status" value="1"/>
</dbReference>
<dbReference type="GO" id="GO:0005948">
    <property type="term" value="C:acetolactate synthase complex"/>
    <property type="evidence" value="ECO:0007669"/>
    <property type="project" value="TreeGrafter"/>
</dbReference>
<dbReference type="InterPro" id="IPR029061">
    <property type="entry name" value="THDP-binding"/>
</dbReference>
<keyword evidence="10 14" id="KW-0460">Magnesium</keyword>
<evidence type="ECO:0000256" key="10">
    <source>
        <dbReference type="ARBA" id="ARBA00022842"/>
    </source>
</evidence>
<dbReference type="CDD" id="cd07035">
    <property type="entry name" value="TPP_PYR_POX_like"/>
    <property type="match status" value="1"/>
</dbReference>
<keyword evidence="8 14" id="KW-0479">Metal-binding</keyword>
<dbReference type="InterPro" id="IPR012000">
    <property type="entry name" value="Thiamin_PyroP_enz_cen_dom"/>
</dbReference>
<dbReference type="FunFam" id="3.40.50.1220:FF:000008">
    <property type="entry name" value="Acetolactate synthase"/>
    <property type="match status" value="1"/>
</dbReference>
<dbReference type="SUPFAM" id="SSF52467">
    <property type="entry name" value="DHS-like NAD/FAD-binding domain"/>
    <property type="match status" value="1"/>
</dbReference>
<keyword evidence="5 14" id="KW-0028">Amino-acid biosynthesis</keyword>
<dbReference type="InterPro" id="IPR012846">
    <property type="entry name" value="Acetolactate_synth_lsu"/>
</dbReference>
<dbReference type="Pfam" id="PF02775">
    <property type="entry name" value="TPP_enzyme_C"/>
    <property type="match status" value="1"/>
</dbReference>